<dbReference type="Gene3D" id="3.40.33.10">
    <property type="entry name" value="CAP"/>
    <property type="match status" value="1"/>
</dbReference>
<proteinExistence type="predicted"/>
<evidence type="ECO:0000259" key="1">
    <source>
        <dbReference type="Pfam" id="PF00188"/>
    </source>
</evidence>
<dbReference type="Proteomes" id="UP000199382">
    <property type="component" value="Unassembled WGS sequence"/>
</dbReference>
<dbReference type="EMBL" id="FNEK01000050">
    <property type="protein sequence ID" value="SDK69753.1"/>
    <property type="molecule type" value="Genomic_DNA"/>
</dbReference>
<name>A0A1G9E0X2_9RHOB</name>
<reference evidence="2 3" key="1">
    <citation type="submission" date="2016-10" db="EMBL/GenBank/DDBJ databases">
        <authorList>
            <person name="de Groot N.N."/>
        </authorList>
    </citation>
    <scope>NUCLEOTIDE SEQUENCE [LARGE SCALE GENOMIC DNA]</scope>
    <source>
        <strain evidence="2 3">DSM 25294</strain>
    </source>
</reference>
<dbReference type="InterPro" id="IPR035940">
    <property type="entry name" value="CAP_sf"/>
</dbReference>
<evidence type="ECO:0000313" key="2">
    <source>
        <dbReference type="EMBL" id="SDK69753.1"/>
    </source>
</evidence>
<accession>A0A1G9E0X2</accession>
<dbReference type="STRING" id="571298.SAMN04488026_105010"/>
<feature type="domain" description="SCP" evidence="1">
    <location>
        <begin position="39"/>
        <end position="139"/>
    </location>
</feature>
<organism evidence="2 3">
    <name type="scientific">Aliiruegeria lutimaris</name>
    <dbReference type="NCBI Taxonomy" id="571298"/>
    <lineage>
        <taxon>Bacteria</taxon>
        <taxon>Pseudomonadati</taxon>
        <taxon>Pseudomonadota</taxon>
        <taxon>Alphaproteobacteria</taxon>
        <taxon>Rhodobacterales</taxon>
        <taxon>Roseobacteraceae</taxon>
        <taxon>Aliiruegeria</taxon>
    </lineage>
</organism>
<protein>
    <submittedName>
        <fullName evidence="2">Cysteine-rich secretory protein family protein</fullName>
    </submittedName>
</protein>
<dbReference type="InterPro" id="IPR014044">
    <property type="entry name" value="CAP_dom"/>
</dbReference>
<gene>
    <name evidence="2" type="ORF">SAMN04488026_105010</name>
</gene>
<evidence type="ECO:0000313" key="3">
    <source>
        <dbReference type="Proteomes" id="UP000199382"/>
    </source>
</evidence>
<keyword evidence="3" id="KW-1185">Reference proteome</keyword>
<dbReference type="CDD" id="cd05379">
    <property type="entry name" value="CAP_bacterial"/>
    <property type="match status" value="1"/>
</dbReference>
<dbReference type="PANTHER" id="PTHR31157">
    <property type="entry name" value="SCP DOMAIN-CONTAINING PROTEIN"/>
    <property type="match status" value="1"/>
</dbReference>
<dbReference type="OrthoDB" id="9811255at2"/>
<dbReference type="AlphaFoldDB" id="A0A1G9E0X2"/>
<dbReference type="PANTHER" id="PTHR31157:SF1">
    <property type="entry name" value="SCP DOMAIN-CONTAINING PROTEIN"/>
    <property type="match status" value="1"/>
</dbReference>
<sequence length="154" mass="17167">MFQTLVALMASLHLWATPAPQETTDLWLTAEVTSGMTTLVNKQRQRNGRAALNRSAALDRIAADHATDMAKRGYFSHQSPDGRQLRDRAARRGYRACLMAENIAKGYSTAPQVVEGWMKSKGHRKNMLHRKVSEFGVAEAGDRIWVMVLARPGC</sequence>
<dbReference type="Pfam" id="PF00188">
    <property type="entry name" value="CAP"/>
    <property type="match status" value="1"/>
</dbReference>
<dbReference type="RefSeq" id="WP_093160923.1">
    <property type="nucleotide sequence ID" value="NZ_FNEK01000050.1"/>
</dbReference>
<dbReference type="SUPFAM" id="SSF55797">
    <property type="entry name" value="PR-1-like"/>
    <property type="match status" value="1"/>
</dbReference>